<name>A0ACD6A673_AVESA</name>
<protein>
    <submittedName>
        <fullName evidence="1">Uncharacterized protein</fullName>
    </submittedName>
</protein>
<dbReference type="Proteomes" id="UP001732700">
    <property type="component" value="Chromosome 7D"/>
</dbReference>
<proteinExistence type="predicted"/>
<reference evidence="1" key="2">
    <citation type="submission" date="2025-09" db="UniProtKB">
        <authorList>
            <consortium name="EnsemblPlants"/>
        </authorList>
    </citation>
    <scope>IDENTIFICATION</scope>
</reference>
<organism evidence="1 2">
    <name type="scientific">Avena sativa</name>
    <name type="common">Oat</name>
    <dbReference type="NCBI Taxonomy" id="4498"/>
    <lineage>
        <taxon>Eukaryota</taxon>
        <taxon>Viridiplantae</taxon>
        <taxon>Streptophyta</taxon>
        <taxon>Embryophyta</taxon>
        <taxon>Tracheophyta</taxon>
        <taxon>Spermatophyta</taxon>
        <taxon>Magnoliopsida</taxon>
        <taxon>Liliopsida</taxon>
        <taxon>Poales</taxon>
        <taxon>Poaceae</taxon>
        <taxon>BOP clade</taxon>
        <taxon>Pooideae</taxon>
        <taxon>Poodae</taxon>
        <taxon>Poeae</taxon>
        <taxon>Poeae Chloroplast Group 1 (Aveneae type)</taxon>
        <taxon>Aveninae</taxon>
        <taxon>Avena</taxon>
    </lineage>
</organism>
<sequence length="833" mass="94714">MEPDILEHIVDGREKPSNLPFELLKNITEDFSEDRVIGQGGIATVYKGILPNRSVAVKRIKKHHASNDKLFYREVDCLMTISHQNIVRLLGFCACTEEVAIRIEGTGKYIYAETRERLLCFEYISNGSLQEHISDELRGLDWNTRYQIIKGICEGLRHLHNERKIHHMDLKPANILLDNHMVPKITDVGLAILDEITLPIGGYSYRSPGYCAPEHIHSDSSSFKSDIFSLGIIITELVTGQKGIPDNNTNNVLRRWRHRWKKSGKETPLVYQQVAKCIEIGLLCQEIDPSKRPSITDLINVIREIDSANGTISNASECMFGQISTCSDDEMLGIEPLELHFPFELNKHILCSFELTNEMGAYIAFNIRNTSSLKFFIEPNKGIVPPQSKCSVEIILRAQEKAPQYMHQAYAFILQSTKVKDELEAEDITASMFKEKLHNVVDEVNLDVVFDTKLLQNELLDVHKLKISCPFEPDNKVPVVLTLEHLKAITDDFSTKLELGRGGYGVVYKSVYPSGEIVAVKKLFAIHTVQDDQFRDEVSHLTGIKHKNVVQTLGYCAETSWDLIPQSRGRPIWAETPKRLICFEYVPNKSLDTYISDESVGLEWNLRYKIIKGICRGLHFLHEECHIVHLDLKPENILMDAAMVPKIADFGLSKIFGDQQTRLIIPDKSRAGSAGYMAPEYILQGIASIRADIFSLGVIILQIVTGHREYPLSNAYFKFFNKDHCLQSIETSFQDYTERVVESWRKKFTSAPQYEVMEKYTMEKYMKQVKKCIDISLNCVDIDMAKRPTAEDIIQVLNGVDQAQGSHEQDKEDVYFDDESAEAAISSLRLGDD</sequence>
<dbReference type="EnsemblPlants" id="AVESA.00010b.r2.7DG1343820.1">
    <property type="protein sequence ID" value="AVESA.00010b.r2.7DG1343820.1.CDS"/>
    <property type="gene ID" value="AVESA.00010b.r2.7DG1343820"/>
</dbReference>
<evidence type="ECO:0000313" key="1">
    <source>
        <dbReference type="EnsemblPlants" id="AVESA.00010b.r2.7DG1343820.1.CDS"/>
    </source>
</evidence>
<reference evidence="1" key="1">
    <citation type="submission" date="2021-05" db="EMBL/GenBank/DDBJ databases">
        <authorList>
            <person name="Scholz U."/>
            <person name="Mascher M."/>
            <person name="Fiebig A."/>
        </authorList>
    </citation>
    <scope>NUCLEOTIDE SEQUENCE [LARGE SCALE GENOMIC DNA]</scope>
</reference>
<keyword evidence="2" id="KW-1185">Reference proteome</keyword>
<accession>A0ACD6A673</accession>
<evidence type="ECO:0000313" key="2">
    <source>
        <dbReference type="Proteomes" id="UP001732700"/>
    </source>
</evidence>